<dbReference type="InterPro" id="IPR053029">
    <property type="entry name" value="RNA_pol_I-specific_init_factor"/>
</dbReference>
<dbReference type="Pfam" id="PF15463">
    <property type="entry name" value="ECM11"/>
    <property type="match status" value="1"/>
</dbReference>
<dbReference type="InterPro" id="IPR029178">
    <property type="entry name" value="Ecm11_C"/>
</dbReference>
<protein>
    <recommendedName>
        <fullName evidence="2">Extracellular mutant protein 11 C-terminal domain-containing protein</fullName>
    </recommendedName>
</protein>
<feature type="compositionally biased region" description="Acidic residues" evidence="1">
    <location>
        <begin position="224"/>
        <end position="240"/>
    </location>
</feature>
<feature type="compositionally biased region" description="Polar residues" evidence="1">
    <location>
        <begin position="282"/>
        <end position="291"/>
    </location>
</feature>
<feature type="region of interest" description="Disordered" evidence="1">
    <location>
        <begin position="384"/>
        <end position="405"/>
    </location>
</feature>
<comment type="caution">
    <text evidence="3">The sequence shown here is derived from an EMBL/GenBank/DDBJ whole genome shotgun (WGS) entry which is preliminary data.</text>
</comment>
<evidence type="ECO:0000313" key="3">
    <source>
        <dbReference type="EMBL" id="KAL3418300.1"/>
    </source>
</evidence>
<gene>
    <name evidence="3" type="ORF">PVAG01_10016</name>
</gene>
<dbReference type="Proteomes" id="UP001629113">
    <property type="component" value="Unassembled WGS sequence"/>
</dbReference>
<name>A0ABR4P4R7_9HELO</name>
<feature type="compositionally biased region" description="Polar residues" evidence="1">
    <location>
        <begin position="241"/>
        <end position="255"/>
    </location>
</feature>
<dbReference type="EMBL" id="JBFCZG010000009">
    <property type="protein sequence ID" value="KAL3418300.1"/>
    <property type="molecule type" value="Genomic_DNA"/>
</dbReference>
<dbReference type="PANTHER" id="PTHR28244:SF1">
    <property type="entry name" value="RNA POLYMERASE I-SPECIFIC TRANSCRIPTION INITIATION FACTOR RRN11"/>
    <property type="match status" value="1"/>
</dbReference>
<feature type="region of interest" description="Disordered" evidence="1">
    <location>
        <begin position="1"/>
        <end position="295"/>
    </location>
</feature>
<sequence>MRRGLQNFVGAKGQTNNASDIQKKDRASAAALKFPGPSSATGPSNLSSDRRNLTPTQENFPRQNHPQSYGSNPAYGHNSPRRGLGDSSVASDFDDTLTSLGPEDMSGEEYGEDHAETHRVERQKSNIPVRGLNNMAIHTGPETMYDAYREEQRTSSRTSGRFQGSETVNIQPQKPYPGPGGGTVPLQSAGGSRKRSHDAAVNVDQPDGQPKQAAQQQRGFIEPYPDEDQDSDISEDDDDTQNPTPQIGNPSSSQKGPEVGPDYDDETLRKMKYSTLRKESFDTSPNENRSPTPDAIELDTFDKKMEHFLKLVKESETQTANSFVQDMKVDEWEQTGDWLLAEIGTMFQKRKQARHEQRKINAKLEKELDRRYRDVDAEMRDLEKELDSMQAGAQKLIPGKSPMKR</sequence>
<reference evidence="3 4" key="1">
    <citation type="submission" date="2024-06" db="EMBL/GenBank/DDBJ databases">
        <title>Complete genome of Phlyctema vagabunda strain 19-DSS-EL-015.</title>
        <authorList>
            <person name="Fiorenzani C."/>
        </authorList>
    </citation>
    <scope>NUCLEOTIDE SEQUENCE [LARGE SCALE GENOMIC DNA]</scope>
    <source>
        <strain evidence="3 4">19-DSS-EL-015</strain>
    </source>
</reference>
<evidence type="ECO:0000313" key="4">
    <source>
        <dbReference type="Proteomes" id="UP001629113"/>
    </source>
</evidence>
<keyword evidence="4" id="KW-1185">Reference proteome</keyword>
<proteinExistence type="predicted"/>
<accession>A0ABR4P4R7</accession>
<organism evidence="3 4">
    <name type="scientific">Phlyctema vagabunda</name>
    <dbReference type="NCBI Taxonomy" id="108571"/>
    <lineage>
        <taxon>Eukaryota</taxon>
        <taxon>Fungi</taxon>
        <taxon>Dikarya</taxon>
        <taxon>Ascomycota</taxon>
        <taxon>Pezizomycotina</taxon>
        <taxon>Leotiomycetes</taxon>
        <taxon>Helotiales</taxon>
        <taxon>Dermateaceae</taxon>
        <taxon>Phlyctema</taxon>
    </lineage>
</organism>
<feature type="compositionally biased region" description="Polar residues" evidence="1">
    <location>
        <begin position="38"/>
        <end position="71"/>
    </location>
</feature>
<feature type="compositionally biased region" description="Polar residues" evidence="1">
    <location>
        <begin position="155"/>
        <end position="170"/>
    </location>
</feature>
<dbReference type="PANTHER" id="PTHR28244">
    <property type="entry name" value="RNA POLYMERASE I-SPECIFIC TRANSCRIPTION INITIATION FACTOR RRN11"/>
    <property type="match status" value="1"/>
</dbReference>
<evidence type="ECO:0000259" key="2">
    <source>
        <dbReference type="Pfam" id="PF15463"/>
    </source>
</evidence>
<feature type="domain" description="Extracellular mutant protein 11 C-terminal" evidence="2">
    <location>
        <begin position="262"/>
        <end position="396"/>
    </location>
</feature>
<evidence type="ECO:0000256" key="1">
    <source>
        <dbReference type="SAM" id="MobiDB-lite"/>
    </source>
</evidence>
<feature type="compositionally biased region" description="Basic and acidic residues" evidence="1">
    <location>
        <begin position="112"/>
        <end position="124"/>
    </location>
</feature>